<dbReference type="EMBL" id="CP075864">
    <property type="protein sequence ID" value="QYS93422.1"/>
    <property type="molecule type" value="Genomic_DNA"/>
</dbReference>
<dbReference type="AlphaFoldDB" id="A0A8G0PAK1"/>
<evidence type="ECO:0000313" key="2">
    <source>
        <dbReference type="EMBL" id="QYS93422.1"/>
    </source>
</evidence>
<protein>
    <submittedName>
        <fullName evidence="2">Uncharacterized protein</fullName>
    </submittedName>
</protein>
<reference evidence="2 3" key="1">
    <citation type="journal article" date="2021" name="BMC Genomics">
        <title>Telomere-to-telomere genome assembly of asparaginase-producing Trichoderma simmonsii.</title>
        <authorList>
            <person name="Chung D."/>
            <person name="Kwon Y.M."/>
            <person name="Yang Y."/>
        </authorList>
    </citation>
    <scope>NUCLEOTIDE SEQUENCE [LARGE SCALE GENOMIC DNA]</scope>
    <source>
        <strain evidence="2 3">GH-Sj1</strain>
    </source>
</reference>
<accession>A0A8G0PAK1</accession>
<name>A0A8G0PAK1_9HYPO</name>
<keyword evidence="1" id="KW-0812">Transmembrane</keyword>
<evidence type="ECO:0000256" key="1">
    <source>
        <dbReference type="SAM" id="Phobius"/>
    </source>
</evidence>
<feature type="transmembrane region" description="Helical" evidence="1">
    <location>
        <begin position="162"/>
        <end position="182"/>
    </location>
</feature>
<feature type="transmembrane region" description="Helical" evidence="1">
    <location>
        <begin position="88"/>
        <end position="106"/>
    </location>
</feature>
<organism evidence="2 3">
    <name type="scientific">Trichoderma simmonsii</name>
    <dbReference type="NCBI Taxonomy" id="1491479"/>
    <lineage>
        <taxon>Eukaryota</taxon>
        <taxon>Fungi</taxon>
        <taxon>Dikarya</taxon>
        <taxon>Ascomycota</taxon>
        <taxon>Pezizomycotina</taxon>
        <taxon>Sordariomycetes</taxon>
        <taxon>Hypocreomycetidae</taxon>
        <taxon>Hypocreales</taxon>
        <taxon>Hypocreaceae</taxon>
        <taxon>Trichoderma</taxon>
    </lineage>
</organism>
<sequence>MKARKEVLETWESPTAAVLQHQRINASISTHDQVSPKGGYTTAFPVKRVQDCNDHWSCATRASKPAEGDGPLSIRSIIRLAKPTHYQAIMLASILLFFYRLTFVGMRTARFPWLWTSLTHKQANQPHGKFEPYLCRHGWSTSTTVILGKAESCSGPHRQYHFSYMLSFFFILFRALCASVCANE</sequence>
<proteinExistence type="predicted"/>
<dbReference type="Proteomes" id="UP000826661">
    <property type="component" value="Chromosome I"/>
</dbReference>
<evidence type="ECO:0000313" key="3">
    <source>
        <dbReference type="Proteomes" id="UP000826661"/>
    </source>
</evidence>
<keyword evidence="3" id="KW-1185">Reference proteome</keyword>
<keyword evidence="1" id="KW-1133">Transmembrane helix</keyword>
<keyword evidence="1" id="KW-0472">Membrane</keyword>
<gene>
    <name evidence="2" type="ORF">H0G86_000799</name>
</gene>